<keyword evidence="2" id="KW-1185">Reference proteome</keyword>
<protein>
    <submittedName>
        <fullName evidence="1">BED-type domain-containing protein</fullName>
    </submittedName>
</protein>
<dbReference type="EMBL" id="JBFOLK010000002">
    <property type="protein sequence ID" value="KAL2532982.1"/>
    <property type="molecule type" value="Genomic_DNA"/>
</dbReference>
<accession>A0ABD1V6M5</accession>
<sequence>MDIGENRDDDVEDISVALQRNEKSKGKRKAVEGIDNYFAPRTTPGSQPSIKSVLADATSAIGPGFKGPSYDDLRINLLRDLKIVAPLIRLLRIVDADEKPSLGYVYDGMDRAEKTIKNIFLIKERLYKPYIDIIDERWDKHLRHNIHVAAYFLNPAFIYEEGFLSSHEWSPQFA</sequence>
<evidence type="ECO:0000313" key="2">
    <source>
        <dbReference type="Proteomes" id="UP001604336"/>
    </source>
</evidence>
<gene>
    <name evidence="1" type="ORF">Adt_06333</name>
</gene>
<name>A0ABD1V6M5_9LAMI</name>
<dbReference type="Proteomes" id="UP001604336">
    <property type="component" value="Unassembled WGS sequence"/>
</dbReference>
<dbReference type="InterPro" id="IPR012337">
    <property type="entry name" value="RNaseH-like_sf"/>
</dbReference>
<proteinExistence type="predicted"/>
<reference evidence="2" key="1">
    <citation type="submission" date="2024-07" db="EMBL/GenBank/DDBJ databases">
        <title>Two chromosome-level genome assemblies of Korean endemic species Abeliophyllum distichum and Forsythia ovata (Oleaceae).</title>
        <authorList>
            <person name="Jang H."/>
        </authorList>
    </citation>
    <scope>NUCLEOTIDE SEQUENCE [LARGE SCALE GENOMIC DNA]</scope>
</reference>
<organism evidence="1 2">
    <name type="scientific">Abeliophyllum distichum</name>
    <dbReference type="NCBI Taxonomy" id="126358"/>
    <lineage>
        <taxon>Eukaryota</taxon>
        <taxon>Viridiplantae</taxon>
        <taxon>Streptophyta</taxon>
        <taxon>Embryophyta</taxon>
        <taxon>Tracheophyta</taxon>
        <taxon>Spermatophyta</taxon>
        <taxon>Magnoliopsida</taxon>
        <taxon>eudicotyledons</taxon>
        <taxon>Gunneridae</taxon>
        <taxon>Pentapetalae</taxon>
        <taxon>asterids</taxon>
        <taxon>lamiids</taxon>
        <taxon>Lamiales</taxon>
        <taxon>Oleaceae</taxon>
        <taxon>Forsythieae</taxon>
        <taxon>Abeliophyllum</taxon>
    </lineage>
</organism>
<dbReference type="SUPFAM" id="SSF53098">
    <property type="entry name" value="Ribonuclease H-like"/>
    <property type="match status" value="1"/>
</dbReference>
<dbReference type="AlphaFoldDB" id="A0ABD1V6M5"/>
<comment type="caution">
    <text evidence="1">The sequence shown here is derived from an EMBL/GenBank/DDBJ whole genome shotgun (WGS) entry which is preliminary data.</text>
</comment>
<evidence type="ECO:0000313" key="1">
    <source>
        <dbReference type="EMBL" id="KAL2532982.1"/>
    </source>
</evidence>